<keyword evidence="1" id="KW-0472">Membrane</keyword>
<dbReference type="AlphaFoldDB" id="A0AAD6V0M0"/>
<gene>
    <name evidence="3" type="ORF">GGX14DRAFT_572961</name>
</gene>
<dbReference type="Pfam" id="PF22803">
    <property type="entry name" value="GBD_Y3"/>
    <property type="match status" value="1"/>
</dbReference>
<proteinExistence type="predicted"/>
<keyword evidence="1" id="KW-0812">Transmembrane</keyword>
<accession>A0AAD6V0M0</accession>
<keyword evidence="4" id="KW-1185">Reference proteome</keyword>
<reference evidence="3" key="1">
    <citation type="submission" date="2023-03" db="EMBL/GenBank/DDBJ databases">
        <title>Massive genome expansion in bonnet fungi (Mycena s.s.) driven by repeated elements and novel gene families across ecological guilds.</title>
        <authorList>
            <consortium name="Lawrence Berkeley National Laboratory"/>
            <person name="Harder C.B."/>
            <person name="Miyauchi S."/>
            <person name="Viragh M."/>
            <person name="Kuo A."/>
            <person name="Thoen E."/>
            <person name="Andreopoulos B."/>
            <person name="Lu D."/>
            <person name="Skrede I."/>
            <person name="Drula E."/>
            <person name="Henrissat B."/>
            <person name="Morin E."/>
            <person name="Kohler A."/>
            <person name="Barry K."/>
            <person name="LaButti K."/>
            <person name="Morin E."/>
            <person name="Salamov A."/>
            <person name="Lipzen A."/>
            <person name="Mereny Z."/>
            <person name="Hegedus B."/>
            <person name="Baldrian P."/>
            <person name="Stursova M."/>
            <person name="Weitz H."/>
            <person name="Taylor A."/>
            <person name="Grigoriev I.V."/>
            <person name="Nagy L.G."/>
            <person name="Martin F."/>
            <person name="Kauserud H."/>
        </authorList>
    </citation>
    <scope>NUCLEOTIDE SEQUENCE</scope>
    <source>
        <strain evidence="3">9144</strain>
    </source>
</reference>
<comment type="caution">
    <text evidence="3">The sequence shown here is derived from an EMBL/GenBank/DDBJ whole genome shotgun (WGS) entry which is preliminary data.</text>
</comment>
<dbReference type="Proteomes" id="UP001219525">
    <property type="component" value="Unassembled WGS sequence"/>
</dbReference>
<feature type="domain" description="Glycan binding protein Y3-like" evidence="2">
    <location>
        <begin position="88"/>
        <end position="157"/>
    </location>
</feature>
<name>A0AAD6V0M0_9AGAR</name>
<evidence type="ECO:0000256" key="1">
    <source>
        <dbReference type="SAM" id="Phobius"/>
    </source>
</evidence>
<sequence>MARTMRKACAHEWHLKDFMSKVERVRCWTRRGKFRVQPGEEARRADCSTTSKLRICGISLHLAALALLFAPTFGQFNVTCIPSGTTGNCGTFTTQFCSSFDQHIIQVGNSISACFATGVTNLKCDLTVVNTDGVVTGPPSVGNCETILSTVAAECPMDILAVWMFWRPAAGTGKTLADTDTSFAESSSTSVASAPV</sequence>
<evidence type="ECO:0000313" key="4">
    <source>
        <dbReference type="Proteomes" id="UP001219525"/>
    </source>
</evidence>
<feature type="transmembrane region" description="Helical" evidence="1">
    <location>
        <begin position="53"/>
        <end position="73"/>
    </location>
</feature>
<evidence type="ECO:0000313" key="3">
    <source>
        <dbReference type="EMBL" id="KAJ7199202.1"/>
    </source>
</evidence>
<dbReference type="EMBL" id="JARJCW010000069">
    <property type="protein sequence ID" value="KAJ7199202.1"/>
    <property type="molecule type" value="Genomic_DNA"/>
</dbReference>
<organism evidence="3 4">
    <name type="scientific">Mycena pura</name>
    <dbReference type="NCBI Taxonomy" id="153505"/>
    <lineage>
        <taxon>Eukaryota</taxon>
        <taxon>Fungi</taxon>
        <taxon>Dikarya</taxon>
        <taxon>Basidiomycota</taxon>
        <taxon>Agaricomycotina</taxon>
        <taxon>Agaricomycetes</taxon>
        <taxon>Agaricomycetidae</taxon>
        <taxon>Agaricales</taxon>
        <taxon>Marasmiineae</taxon>
        <taxon>Mycenaceae</taxon>
        <taxon>Mycena</taxon>
    </lineage>
</organism>
<protein>
    <recommendedName>
        <fullName evidence="2">Glycan binding protein Y3-like domain-containing protein</fullName>
    </recommendedName>
</protein>
<dbReference type="InterPro" id="IPR054443">
    <property type="entry name" value="Y3-like_dom"/>
</dbReference>
<keyword evidence="1" id="KW-1133">Transmembrane helix</keyword>
<evidence type="ECO:0000259" key="2">
    <source>
        <dbReference type="Pfam" id="PF22803"/>
    </source>
</evidence>